<dbReference type="RefSeq" id="WP_237360894.1">
    <property type="nucleotide sequence ID" value="NZ_CAKLDM010000002.1"/>
</dbReference>
<dbReference type="Proteomes" id="UP000838748">
    <property type="component" value="Unassembled WGS sequence"/>
</dbReference>
<protein>
    <submittedName>
        <fullName evidence="1">Uncharacterized protein</fullName>
    </submittedName>
</protein>
<organism evidence="1 2">
    <name type="scientific">Vibrio marisflavi CECT 7928</name>
    <dbReference type="NCBI Taxonomy" id="634439"/>
    <lineage>
        <taxon>Bacteria</taxon>
        <taxon>Pseudomonadati</taxon>
        <taxon>Pseudomonadota</taxon>
        <taxon>Gammaproteobacteria</taxon>
        <taxon>Vibrionales</taxon>
        <taxon>Vibrionaceae</taxon>
        <taxon>Vibrio</taxon>
    </lineage>
</organism>
<gene>
    <name evidence="1" type="ORF">VMF7928_01545</name>
</gene>
<comment type="caution">
    <text evidence="1">The sequence shown here is derived from an EMBL/GenBank/DDBJ whole genome shotgun (WGS) entry which is preliminary data.</text>
</comment>
<dbReference type="Pfam" id="PF11550">
    <property type="entry name" value="IglC"/>
    <property type="match status" value="1"/>
</dbReference>
<keyword evidence="2" id="KW-1185">Reference proteome</keyword>
<name>A0ABM9A287_9VIBR</name>
<accession>A0ABM9A287</accession>
<evidence type="ECO:0000313" key="2">
    <source>
        <dbReference type="Proteomes" id="UP000838748"/>
    </source>
</evidence>
<dbReference type="EMBL" id="CAKLDM010000002">
    <property type="protein sequence ID" value="CAH0538614.1"/>
    <property type="molecule type" value="Genomic_DNA"/>
</dbReference>
<dbReference type="InterPro" id="IPR021048">
    <property type="entry name" value="Intracellular_growth_locus_C"/>
</dbReference>
<evidence type="ECO:0000313" key="1">
    <source>
        <dbReference type="EMBL" id="CAH0538614.1"/>
    </source>
</evidence>
<reference evidence="1" key="1">
    <citation type="submission" date="2021-11" db="EMBL/GenBank/DDBJ databases">
        <authorList>
            <person name="Rodrigo-Torres L."/>
            <person name="Arahal R. D."/>
            <person name="Lucena T."/>
        </authorList>
    </citation>
    <scope>NUCLEOTIDE SEQUENCE</scope>
    <source>
        <strain evidence="1">CECT 7928</strain>
    </source>
</reference>
<proteinExistence type="predicted"/>
<sequence>MANIKPLVSRSVVVDCEPLSFITGETSAFGQHNEPRLFCDSCTIFGVEIPKALFAIDGGQQINDVTSPTASCTLTAFDLAGPQMAAGLTFQLRCAISPALRTELETAISAVRKGDASDNTIKFGTWNENQEFKNDDVWAPAMCPPSGMVLTPISNDDFDLDLGDGHFMGGSTVSCELAPILGMNFQIDRKSFDAAALDVVHALSTEKGQYALLSIDESAAS</sequence>